<dbReference type="GO" id="GO:0004222">
    <property type="term" value="F:metalloendopeptidase activity"/>
    <property type="evidence" value="ECO:0007669"/>
    <property type="project" value="InterPro"/>
</dbReference>
<evidence type="ECO:0000313" key="9">
    <source>
        <dbReference type="Proteomes" id="UP000695562"/>
    </source>
</evidence>
<dbReference type="EC" id="3.4.24.-" evidence="6"/>
<dbReference type="PANTHER" id="PTHR21711">
    <property type="entry name" value="MITOCHONDRIAL INNER MEMBRANE PROTEASE"/>
    <property type="match status" value="1"/>
</dbReference>
<keyword evidence="4 6" id="KW-0378">Hydrolase</keyword>
<dbReference type="GO" id="GO:0034982">
    <property type="term" value="P:mitochondrial protein processing"/>
    <property type="evidence" value="ECO:0007669"/>
    <property type="project" value="TreeGrafter"/>
</dbReference>
<name>A0A8J4PY94_9MYCE</name>
<dbReference type="EMBL" id="AJWJ01000092">
    <property type="protein sequence ID" value="KAF2075620.1"/>
    <property type="molecule type" value="Genomic_DNA"/>
</dbReference>
<keyword evidence="3 6" id="KW-0479">Metal-binding</keyword>
<dbReference type="Pfam" id="PF09768">
    <property type="entry name" value="Peptidase_M76"/>
    <property type="match status" value="1"/>
</dbReference>
<evidence type="ECO:0000256" key="5">
    <source>
        <dbReference type="ARBA" id="ARBA00023049"/>
    </source>
</evidence>
<evidence type="ECO:0000256" key="1">
    <source>
        <dbReference type="ARBA" id="ARBA00009915"/>
    </source>
</evidence>
<reference evidence="8" key="1">
    <citation type="submission" date="2020-01" db="EMBL/GenBank/DDBJ databases">
        <title>Development of genomics and gene disruption for Polysphondylium violaceum indicates a role for the polyketide synthase stlB in stalk morphogenesis.</title>
        <authorList>
            <person name="Narita B."/>
            <person name="Kawabe Y."/>
            <person name="Kin K."/>
            <person name="Saito T."/>
            <person name="Gibbs R."/>
            <person name="Kuspa A."/>
            <person name="Muzny D."/>
            <person name="Queller D."/>
            <person name="Richards S."/>
            <person name="Strassman J."/>
            <person name="Sucgang R."/>
            <person name="Worley K."/>
            <person name="Schaap P."/>
        </authorList>
    </citation>
    <scope>NUCLEOTIDE SEQUENCE</scope>
    <source>
        <strain evidence="8">QSvi11</strain>
    </source>
</reference>
<evidence type="ECO:0000256" key="6">
    <source>
        <dbReference type="RuleBase" id="RU364057"/>
    </source>
</evidence>
<sequence>MTIGESIKELRENRGSSLEDYHVNKYISRIYSTNDNDDNNKNNSGDDGSSTTSTAFQPRNNKMCKDNVLKVLKESPVLKYIIKDMVRLGCLPPIIKCAPCKEESFGYFEPEEGIVICDNIQNFPQNIRNTVVHEMVHAYDMCKVKLDTFNCQHLACTEIRAANLSGDCKWEMELIRGQSSIFNHLKECTKRRAVGSLQTNPLCRDIAQKSVDLAWDKCNVDYSPFQTIPKNL</sequence>
<keyword evidence="5 6" id="KW-0482">Metalloprotease</keyword>
<keyword evidence="9" id="KW-1185">Reference proteome</keyword>
<comment type="similarity">
    <text evidence="1 6">Belongs to the peptidase M76 family.</text>
</comment>
<feature type="compositionally biased region" description="Low complexity" evidence="7">
    <location>
        <begin position="41"/>
        <end position="54"/>
    </location>
</feature>
<proteinExistence type="inferred from homology"/>
<gene>
    <name evidence="8" type="ORF">CYY_003088</name>
</gene>
<dbReference type="InterPro" id="IPR019165">
    <property type="entry name" value="Peptidase_M76_ATP23"/>
</dbReference>
<organism evidence="8 9">
    <name type="scientific">Polysphondylium violaceum</name>
    <dbReference type="NCBI Taxonomy" id="133409"/>
    <lineage>
        <taxon>Eukaryota</taxon>
        <taxon>Amoebozoa</taxon>
        <taxon>Evosea</taxon>
        <taxon>Eumycetozoa</taxon>
        <taxon>Dictyostelia</taxon>
        <taxon>Dictyosteliales</taxon>
        <taxon>Dictyosteliaceae</taxon>
        <taxon>Polysphondylium</taxon>
    </lineage>
</organism>
<comment type="caution">
    <text evidence="8">The sequence shown here is derived from an EMBL/GenBank/DDBJ whole genome shotgun (WGS) entry which is preliminary data.</text>
</comment>
<accession>A0A8J4PY94</accession>
<feature type="region of interest" description="Disordered" evidence="7">
    <location>
        <begin position="32"/>
        <end position="59"/>
    </location>
</feature>
<dbReference type="Proteomes" id="UP000695562">
    <property type="component" value="Unassembled WGS sequence"/>
</dbReference>
<evidence type="ECO:0000256" key="2">
    <source>
        <dbReference type="ARBA" id="ARBA00022670"/>
    </source>
</evidence>
<evidence type="ECO:0000256" key="4">
    <source>
        <dbReference type="ARBA" id="ARBA00022801"/>
    </source>
</evidence>
<keyword evidence="2 6" id="KW-0645">Protease</keyword>
<dbReference type="PANTHER" id="PTHR21711:SF0">
    <property type="entry name" value="MITOCHONDRIAL INNER MEMBRANE PROTEASE ATP23 HOMOLOG"/>
    <property type="match status" value="1"/>
</dbReference>
<evidence type="ECO:0000256" key="3">
    <source>
        <dbReference type="ARBA" id="ARBA00022723"/>
    </source>
</evidence>
<dbReference type="OrthoDB" id="285308at2759"/>
<evidence type="ECO:0000256" key="7">
    <source>
        <dbReference type="SAM" id="MobiDB-lite"/>
    </source>
</evidence>
<dbReference type="GO" id="GO:0046872">
    <property type="term" value="F:metal ion binding"/>
    <property type="evidence" value="ECO:0007669"/>
    <property type="project" value="UniProtKB-KW"/>
</dbReference>
<dbReference type="AlphaFoldDB" id="A0A8J4PY94"/>
<dbReference type="GO" id="GO:0005739">
    <property type="term" value="C:mitochondrion"/>
    <property type="evidence" value="ECO:0007669"/>
    <property type="project" value="GOC"/>
</dbReference>
<evidence type="ECO:0000313" key="8">
    <source>
        <dbReference type="EMBL" id="KAF2075620.1"/>
    </source>
</evidence>
<dbReference type="GO" id="GO:0033615">
    <property type="term" value="P:mitochondrial proton-transporting ATP synthase complex assembly"/>
    <property type="evidence" value="ECO:0007669"/>
    <property type="project" value="TreeGrafter"/>
</dbReference>
<protein>
    <recommendedName>
        <fullName evidence="6">Mitochondrial inner membrane protease ATP23</fullName>
        <ecNumber evidence="6">3.4.24.-</ecNumber>
    </recommendedName>
</protein>